<dbReference type="PANTHER" id="PTHR48111:SF73">
    <property type="entry name" value="ALKALINE PHOSPHATASE SYNTHESIS TRANSCRIPTIONAL REGULATORY PROTEIN PHOP"/>
    <property type="match status" value="1"/>
</dbReference>
<reference evidence="10" key="1">
    <citation type="submission" date="2020-10" db="EMBL/GenBank/DDBJ databases">
        <title>Taxonomic study of unclassified bacteria belonging to the class Ktedonobacteria.</title>
        <authorList>
            <person name="Yabe S."/>
            <person name="Wang C.M."/>
            <person name="Zheng Y."/>
            <person name="Sakai Y."/>
            <person name="Cavaletti L."/>
            <person name="Monciardini P."/>
            <person name="Donadio S."/>
        </authorList>
    </citation>
    <scope>NUCLEOTIDE SEQUENCE</scope>
    <source>
        <strain evidence="10">SOSP1-1</strain>
    </source>
</reference>
<dbReference type="SUPFAM" id="SSF46894">
    <property type="entry name" value="C-terminal effector domain of the bipartite response regulators"/>
    <property type="match status" value="1"/>
</dbReference>
<dbReference type="InterPro" id="IPR039420">
    <property type="entry name" value="WalR-like"/>
</dbReference>
<dbReference type="CDD" id="cd00383">
    <property type="entry name" value="trans_reg_C"/>
    <property type="match status" value="1"/>
</dbReference>
<keyword evidence="2" id="KW-0902">Two-component regulatory system</keyword>
<evidence type="ECO:0000313" key="11">
    <source>
        <dbReference type="Proteomes" id="UP000612362"/>
    </source>
</evidence>
<dbReference type="Pfam" id="PF00072">
    <property type="entry name" value="Response_reg"/>
    <property type="match status" value="1"/>
</dbReference>
<evidence type="ECO:0000313" key="10">
    <source>
        <dbReference type="EMBL" id="GHO47243.1"/>
    </source>
</evidence>
<evidence type="ECO:0000256" key="1">
    <source>
        <dbReference type="ARBA" id="ARBA00022553"/>
    </source>
</evidence>
<evidence type="ECO:0000256" key="6">
    <source>
        <dbReference type="PROSITE-ProRule" id="PRU00169"/>
    </source>
</evidence>
<dbReference type="SMART" id="SM00448">
    <property type="entry name" value="REC"/>
    <property type="match status" value="1"/>
</dbReference>
<dbReference type="SUPFAM" id="SSF52172">
    <property type="entry name" value="CheY-like"/>
    <property type="match status" value="1"/>
</dbReference>
<keyword evidence="1 6" id="KW-0597">Phosphoprotein</keyword>
<dbReference type="FunFam" id="3.40.50.2300:FF:000001">
    <property type="entry name" value="DNA-binding response regulator PhoB"/>
    <property type="match status" value="1"/>
</dbReference>
<gene>
    <name evidence="10" type="ORF">KSX_54060</name>
</gene>
<keyword evidence="5" id="KW-0804">Transcription</keyword>
<evidence type="ECO:0000256" key="7">
    <source>
        <dbReference type="PROSITE-ProRule" id="PRU01091"/>
    </source>
</evidence>
<dbReference type="Pfam" id="PF00486">
    <property type="entry name" value="Trans_reg_C"/>
    <property type="match status" value="1"/>
</dbReference>
<evidence type="ECO:0000256" key="3">
    <source>
        <dbReference type="ARBA" id="ARBA00023015"/>
    </source>
</evidence>
<dbReference type="Gene3D" id="1.10.10.10">
    <property type="entry name" value="Winged helix-like DNA-binding domain superfamily/Winged helix DNA-binding domain"/>
    <property type="match status" value="1"/>
</dbReference>
<dbReference type="Gene3D" id="6.10.250.690">
    <property type="match status" value="1"/>
</dbReference>
<keyword evidence="3" id="KW-0805">Transcription regulation</keyword>
<dbReference type="EMBL" id="BNJF01000003">
    <property type="protein sequence ID" value="GHO47243.1"/>
    <property type="molecule type" value="Genomic_DNA"/>
</dbReference>
<feature type="DNA-binding region" description="OmpR/PhoB-type" evidence="7">
    <location>
        <begin position="129"/>
        <end position="228"/>
    </location>
</feature>
<dbReference type="GO" id="GO:0032993">
    <property type="term" value="C:protein-DNA complex"/>
    <property type="evidence" value="ECO:0007669"/>
    <property type="project" value="TreeGrafter"/>
</dbReference>
<keyword evidence="4 7" id="KW-0238">DNA-binding</keyword>
<evidence type="ECO:0000259" key="9">
    <source>
        <dbReference type="PROSITE" id="PS51755"/>
    </source>
</evidence>
<dbReference type="Proteomes" id="UP000612362">
    <property type="component" value="Unassembled WGS sequence"/>
</dbReference>
<evidence type="ECO:0000256" key="2">
    <source>
        <dbReference type="ARBA" id="ARBA00023012"/>
    </source>
</evidence>
<protein>
    <submittedName>
        <fullName evidence="10">DNA-binding response regulator</fullName>
    </submittedName>
</protein>
<dbReference type="InterPro" id="IPR016032">
    <property type="entry name" value="Sig_transdc_resp-reg_C-effctor"/>
</dbReference>
<dbReference type="GO" id="GO:0005829">
    <property type="term" value="C:cytosol"/>
    <property type="evidence" value="ECO:0007669"/>
    <property type="project" value="TreeGrafter"/>
</dbReference>
<dbReference type="PROSITE" id="PS50110">
    <property type="entry name" value="RESPONSE_REGULATORY"/>
    <property type="match status" value="1"/>
</dbReference>
<dbReference type="Gene3D" id="3.40.50.2300">
    <property type="match status" value="1"/>
</dbReference>
<dbReference type="GO" id="GO:0000976">
    <property type="term" value="F:transcription cis-regulatory region binding"/>
    <property type="evidence" value="ECO:0007669"/>
    <property type="project" value="TreeGrafter"/>
</dbReference>
<keyword evidence="11" id="KW-1185">Reference proteome</keyword>
<feature type="domain" description="OmpR/PhoB-type" evidence="9">
    <location>
        <begin position="129"/>
        <end position="228"/>
    </location>
</feature>
<dbReference type="InterPro" id="IPR001789">
    <property type="entry name" value="Sig_transdc_resp-reg_receiver"/>
</dbReference>
<organism evidence="10 11">
    <name type="scientific">Ktedonospora formicarum</name>
    <dbReference type="NCBI Taxonomy" id="2778364"/>
    <lineage>
        <taxon>Bacteria</taxon>
        <taxon>Bacillati</taxon>
        <taxon>Chloroflexota</taxon>
        <taxon>Ktedonobacteria</taxon>
        <taxon>Ktedonobacterales</taxon>
        <taxon>Ktedonobacteraceae</taxon>
        <taxon>Ktedonospora</taxon>
    </lineage>
</organism>
<dbReference type="InterPro" id="IPR011006">
    <property type="entry name" value="CheY-like_superfamily"/>
</dbReference>
<dbReference type="RefSeq" id="WP_220196572.1">
    <property type="nucleotide sequence ID" value="NZ_BNJF01000003.1"/>
</dbReference>
<feature type="modified residue" description="4-aspartylphosphate" evidence="6">
    <location>
        <position position="53"/>
    </location>
</feature>
<dbReference type="InterPro" id="IPR001867">
    <property type="entry name" value="OmpR/PhoB-type_DNA-bd"/>
</dbReference>
<evidence type="ECO:0000256" key="5">
    <source>
        <dbReference type="ARBA" id="ARBA00023163"/>
    </source>
</evidence>
<name>A0A8J3I550_9CHLR</name>
<proteinExistence type="predicted"/>
<comment type="caution">
    <text evidence="10">The sequence shown here is derived from an EMBL/GenBank/DDBJ whole genome shotgun (WGS) entry which is preliminary data.</text>
</comment>
<accession>A0A8J3I550</accession>
<evidence type="ECO:0000259" key="8">
    <source>
        <dbReference type="PROSITE" id="PS50110"/>
    </source>
</evidence>
<evidence type="ECO:0000256" key="4">
    <source>
        <dbReference type="ARBA" id="ARBA00023125"/>
    </source>
</evidence>
<feature type="domain" description="Response regulatory" evidence="8">
    <location>
        <begin position="4"/>
        <end position="117"/>
    </location>
</feature>
<dbReference type="InterPro" id="IPR036388">
    <property type="entry name" value="WH-like_DNA-bd_sf"/>
</dbReference>
<dbReference type="GO" id="GO:0006355">
    <property type="term" value="P:regulation of DNA-templated transcription"/>
    <property type="evidence" value="ECO:0007669"/>
    <property type="project" value="InterPro"/>
</dbReference>
<dbReference type="GO" id="GO:0000156">
    <property type="term" value="F:phosphorelay response regulator activity"/>
    <property type="evidence" value="ECO:0007669"/>
    <property type="project" value="TreeGrafter"/>
</dbReference>
<dbReference type="CDD" id="cd17574">
    <property type="entry name" value="REC_OmpR"/>
    <property type="match status" value="1"/>
</dbReference>
<dbReference type="PROSITE" id="PS51755">
    <property type="entry name" value="OMPR_PHOB"/>
    <property type="match status" value="1"/>
</dbReference>
<sequence>MQQKILVVDDDKKTVDLIRLYLEKERYRVSAAFDGQTALDLARQKPPDLMILDWMLPGIDGLQVCRLVRAESDIPIILLTARSTEDEKLLGLHLGADDYLTKPFSPRELVARVRVVLRRARQKQAEENQPPLYLGDLVVDFVAHEAFLHHVLVHLTPKEFKLLETLAREPGRAFSRAELVTRVFGLDYEGFERTIDVHMMNLRKKIEPSPDQPIYLQTVYGVGYKLRKERENENS</sequence>
<dbReference type="FunFam" id="1.10.10.10:FF:000018">
    <property type="entry name" value="DNA-binding response regulator ResD"/>
    <property type="match status" value="1"/>
</dbReference>
<dbReference type="AlphaFoldDB" id="A0A8J3I550"/>
<dbReference type="PANTHER" id="PTHR48111">
    <property type="entry name" value="REGULATOR OF RPOS"/>
    <property type="match status" value="1"/>
</dbReference>
<dbReference type="SMART" id="SM00862">
    <property type="entry name" value="Trans_reg_C"/>
    <property type="match status" value="1"/>
</dbReference>